<gene>
    <name evidence="2" type="ORF">NP493_1143g01020</name>
</gene>
<comment type="caution">
    <text evidence="2">The sequence shown here is derived from an EMBL/GenBank/DDBJ whole genome shotgun (WGS) entry which is preliminary data.</text>
</comment>
<dbReference type="Proteomes" id="UP001209878">
    <property type="component" value="Unassembled WGS sequence"/>
</dbReference>
<protein>
    <submittedName>
        <fullName evidence="2">Uncharacterized protein</fullName>
    </submittedName>
</protein>
<evidence type="ECO:0000313" key="2">
    <source>
        <dbReference type="EMBL" id="KAK2170756.1"/>
    </source>
</evidence>
<accession>A0AAD9NJN4</accession>
<feature type="signal peptide" evidence="1">
    <location>
        <begin position="1"/>
        <end position="23"/>
    </location>
</feature>
<keyword evidence="3" id="KW-1185">Reference proteome</keyword>
<name>A0AAD9NJN4_RIDPI</name>
<proteinExistence type="predicted"/>
<keyword evidence="1" id="KW-0732">Signal</keyword>
<evidence type="ECO:0000313" key="3">
    <source>
        <dbReference type="Proteomes" id="UP001209878"/>
    </source>
</evidence>
<dbReference type="AlphaFoldDB" id="A0AAD9NJN4"/>
<sequence>MFNILLSIFVCATASLFFTLVMSAHVSAPYVIAGIMSCRFASSKNVAVLGKCCPSGRDSSLNLITLIFVSGAISLSQVDVAFNVLDLSVGDIYWCVGFSHHLYLRLVQLQTLIVTFIS</sequence>
<reference evidence="2" key="1">
    <citation type="journal article" date="2023" name="Mol. Biol. Evol.">
        <title>Third-Generation Sequencing Reveals the Adaptive Role of the Epigenome in Three Deep-Sea Polychaetes.</title>
        <authorList>
            <person name="Perez M."/>
            <person name="Aroh O."/>
            <person name="Sun Y."/>
            <person name="Lan Y."/>
            <person name="Juniper S.K."/>
            <person name="Young C.R."/>
            <person name="Angers B."/>
            <person name="Qian P.Y."/>
        </authorList>
    </citation>
    <scope>NUCLEOTIDE SEQUENCE</scope>
    <source>
        <strain evidence="2">R07B-5</strain>
    </source>
</reference>
<organism evidence="2 3">
    <name type="scientific">Ridgeia piscesae</name>
    <name type="common">Tubeworm</name>
    <dbReference type="NCBI Taxonomy" id="27915"/>
    <lineage>
        <taxon>Eukaryota</taxon>
        <taxon>Metazoa</taxon>
        <taxon>Spiralia</taxon>
        <taxon>Lophotrochozoa</taxon>
        <taxon>Annelida</taxon>
        <taxon>Polychaeta</taxon>
        <taxon>Sedentaria</taxon>
        <taxon>Canalipalpata</taxon>
        <taxon>Sabellida</taxon>
        <taxon>Siboglinidae</taxon>
        <taxon>Ridgeia</taxon>
    </lineage>
</organism>
<evidence type="ECO:0000256" key="1">
    <source>
        <dbReference type="SAM" id="SignalP"/>
    </source>
</evidence>
<dbReference type="EMBL" id="JAODUO010001142">
    <property type="protein sequence ID" value="KAK2170756.1"/>
    <property type="molecule type" value="Genomic_DNA"/>
</dbReference>
<feature type="chain" id="PRO_5042218984" evidence="1">
    <location>
        <begin position="24"/>
        <end position="118"/>
    </location>
</feature>